<dbReference type="InterPro" id="IPR000536">
    <property type="entry name" value="Nucl_hrmn_rcpt_lig-bd"/>
</dbReference>
<feature type="region of interest" description="Disordered" evidence="10">
    <location>
        <begin position="419"/>
        <end position="454"/>
    </location>
</feature>
<accession>A0ABQ7S7Y0</accession>
<dbReference type="PANTHER" id="PTHR48092">
    <property type="entry name" value="KNIRPS-RELATED PROTEIN-RELATED"/>
    <property type="match status" value="1"/>
</dbReference>
<feature type="compositionally biased region" description="Low complexity" evidence="10">
    <location>
        <begin position="432"/>
        <end position="454"/>
    </location>
</feature>
<feature type="region of interest" description="Disordered" evidence="10">
    <location>
        <begin position="275"/>
        <end position="309"/>
    </location>
</feature>
<feature type="compositionally biased region" description="Low complexity" evidence="10">
    <location>
        <begin position="120"/>
        <end position="156"/>
    </location>
</feature>
<evidence type="ECO:0000256" key="7">
    <source>
        <dbReference type="ARBA" id="ARBA00023170"/>
    </source>
</evidence>
<dbReference type="InterPro" id="IPR001723">
    <property type="entry name" value="Nuclear_hrmn_rcpt"/>
</dbReference>
<dbReference type="InterPro" id="IPR001628">
    <property type="entry name" value="Znf_hrmn_rcpt"/>
</dbReference>
<keyword evidence="4 9" id="KW-0805">Transcription regulation</keyword>
<keyword evidence="14" id="KW-1185">Reference proteome</keyword>
<dbReference type="EMBL" id="JAIFTH010000424">
    <property type="protein sequence ID" value="KAG9509549.1"/>
    <property type="molecule type" value="Genomic_DNA"/>
</dbReference>
<dbReference type="Gene3D" id="3.30.50.10">
    <property type="entry name" value="Erythroid Transcription Factor GATA-1, subunit A"/>
    <property type="match status" value="1"/>
</dbReference>
<protein>
    <submittedName>
        <fullName evidence="13">Steroid hormone receptor ERR2</fullName>
    </submittedName>
</protein>
<dbReference type="SMART" id="SM00430">
    <property type="entry name" value="HOLI"/>
    <property type="match status" value="1"/>
</dbReference>
<dbReference type="Pfam" id="PF00104">
    <property type="entry name" value="Hormone_recep"/>
    <property type="match status" value="1"/>
</dbReference>
<dbReference type="InterPro" id="IPR013088">
    <property type="entry name" value="Znf_NHR/GATA"/>
</dbReference>
<dbReference type="PRINTS" id="PR00398">
    <property type="entry name" value="STRDHORMONER"/>
</dbReference>
<keyword evidence="1 9" id="KW-0479">Metal-binding</keyword>
<evidence type="ECO:0000313" key="14">
    <source>
        <dbReference type="Proteomes" id="UP000825002"/>
    </source>
</evidence>
<evidence type="ECO:0000259" key="12">
    <source>
        <dbReference type="PROSITE" id="PS51843"/>
    </source>
</evidence>
<comment type="caution">
    <text evidence="13">The sequence shown here is derived from an EMBL/GenBank/DDBJ whole genome shotgun (WGS) entry which is preliminary data.</text>
</comment>
<keyword evidence="5 9" id="KW-0238">DNA-binding</keyword>
<keyword evidence="6 9" id="KW-0804">Transcription</keyword>
<evidence type="ECO:0000256" key="5">
    <source>
        <dbReference type="ARBA" id="ARBA00023125"/>
    </source>
</evidence>
<keyword evidence="2 9" id="KW-0863">Zinc-finger</keyword>
<dbReference type="InterPro" id="IPR050200">
    <property type="entry name" value="Nuclear_hormone_rcpt_NR3"/>
</dbReference>
<dbReference type="Gene3D" id="1.10.565.10">
    <property type="entry name" value="Retinoid X Receptor"/>
    <property type="match status" value="1"/>
</dbReference>
<evidence type="ECO:0000256" key="10">
    <source>
        <dbReference type="SAM" id="MobiDB-lite"/>
    </source>
</evidence>
<organism evidence="13 14">
    <name type="scientific">Fragariocoptes setiger</name>
    <dbReference type="NCBI Taxonomy" id="1670756"/>
    <lineage>
        <taxon>Eukaryota</taxon>
        <taxon>Metazoa</taxon>
        <taxon>Ecdysozoa</taxon>
        <taxon>Arthropoda</taxon>
        <taxon>Chelicerata</taxon>
        <taxon>Arachnida</taxon>
        <taxon>Acari</taxon>
        <taxon>Acariformes</taxon>
        <taxon>Trombidiformes</taxon>
        <taxon>Prostigmata</taxon>
        <taxon>Eupodina</taxon>
        <taxon>Eriophyoidea</taxon>
        <taxon>Phytoptidae</taxon>
        <taxon>Fragariocoptes</taxon>
    </lineage>
</organism>
<dbReference type="Pfam" id="PF00105">
    <property type="entry name" value="zf-C4"/>
    <property type="match status" value="1"/>
</dbReference>
<dbReference type="SUPFAM" id="SSF57716">
    <property type="entry name" value="Glucocorticoid receptor-like (DNA-binding domain)"/>
    <property type="match status" value="1"/>
</dbReference>
<feature type="compositionally biased region" description="Low complexity" evidence="10">
    <location>
        <begin position="277"/>
        <end position="309"/>
    </location>
</feature>
<keyword evidence="3 9" id="KW-0862">Zinc</keyword>
<gene>
    <name evidence="13" type="primary">ESRRB</name>
    <name evidence="13" type="ORF">GZH46_01927</name>
</gene>
<dbReference type="PROSITE" id="PS00031">
    <property type="entry name" value="NUCLEAR_REC_DBD_1"/>
    <property type="match status" value="1"/>
</dbReference>
<reference evidence="13 14" key="1">
    <citation type="submission" date="2020-10" db="EMBL/GenBank/DDBJ databases">
        <authorList>
            <person name="Klimov P.B."/>
            <person name="Dyachkov S.M."/>
            <person name="Chetverikov P.E."/>
        </authorList>
    </citation>
    <scope>NUCLEOTIDE SEQUENCE [LARGE SCALE GENOMIC DNA]</scope>
    <source>
        <strain evidence="13">BMOC 18-1129-001#AD2665</strain>
        <tissue evidence="13">Entire mites</tissue>
    </source>
</reference>
<evidence type="ECO:0000256" key="6">
    <source>
        <dbReference type="ARBA" id="ARBA00023163"/>
    </source>
</evidence>
<dbReference type="Proteomes" id="UP000825002">
    <property type="component" value="Unassembled WGS sequence"/>
</dbReference>
<comment type="subcellular location">
    <subcellularLocation>
        <location evidence="9">Nucleus</location>
    </subcellularLocation>
</comment>
<proteinExistence type="inferred from homology"/>
<dbReference type="PROSITE" id="PS51030">
    <property type="entry name" value="NUCLEAR_REC_DBD_2"/>
    <property type="match status" value="1"/>
</dbReference>
<keyword evidence="7 9" id="KW-0675">Receptor</keyword>
<dbReference type="PRINTS" id="PR00047">
    <property type="entry name" value="STROIDFINGER"/>
</dbReference>
<sequence length="571" mass="61981">MTSEGDTKPTAKTSHDSITAKDCNNLMLCQENCLICGDVASGKHYGLRSCEACKAFFKRTVQGKIEYSCPASKECEINKRRRKACQACRFQKCLRMGMLKEGVRLDRVRGGRQKYRRGQSPTSASGNGNSGAAGPTIGSTSSTSSSHHVPTTTHNSALFTSSSPSTGCKSFETNRIMTALIHCEPDELAALTPHVVSHLPTSLSAQLKTLYILSDLFDRELVSLIGWAKQIPGFSETISLNDQMRLLQSTWAEIIALSIAYRSHLKRIELQQLHNAPSPTSSTTPGSSTSSSSTSSSGSSSSSMLSSSSGVDYNSEIRLVFARDFIMDYKHALACDADAIFFNCVQLIKRLDHLKITPKEYMILKALSLTNADVRLENVKTAHNLRDVILETLYETVQALVAPESLGLHSSSSPYNPLLSTLSNHHSSANRQSPSLNQLLTPSPSSSTPTSDNSLLGTSMFNNSTCSSSLAATGGVACLSNTIVGTTTSTAIGSVSNNNSHNGSLASRQSLAINLRLNQILLCLPVLRQIDTSLRKFWNDIRKGSLNVPMNKLFEEMLEPCQRIYKSTVEM</sequence>
<dbReference type="CDD" id="cd07170">
    <property type="entry name" value="NR_DBD_ERR"/>
    <property type="match status" value="1"/>
</dbReference>
<comment type="similarity">
    <text evidence="9">Belongs to the nuclear hormone receptor family.</text>
</comment>
<evidence type="ECO:0000259" key="11">
    <source>
        <dbReference type="PROSITE" id="PS51030"/>
    </source>
</evidence>
<feature type="region of interest" description="Disordered" evidence="10">
    <location>
        <begin position="105"/>
        <end position="166"/>
    </location>
</feature>
<evidence type="ECO:0000256" key="8">
    <source>
        <dbReference type="ARBA" id="ARBA00023242"/>
    </source>
</evidence>
<dbReference type="SUPFAM" id="SSF48508">
    <property type="entry name" value="Nuclear receptor ligand-binding domain"/>
    <property type="match status" value="1"/>
</dbReference>
<feature type="compositionally biased region" description="Polar residues" evidence="10">
    <location>
        <begin position="419"/>
        <end position="431"/>
    </location>
</feature>
<feature type="domain" description="NR LBD" evidence="12">
    <location>
        <begin position="172"/>
        <end position="458"/>
    </location>
</feature>
<evidence type="ECO:0000256" key="1">
    <source>
        <dbReference type="ARBA" id="ARBA00022723"/>
    </source>
</evidence>
<evidence type="ECO:0000256" key="4">
    <source>
        <dbReference type="ARBA" id="ARBA00023015"/>
    </source>
</evidence>
<evidence type="ECO:0000256" key="9">
    <source>
        <dbReference type="RuleBase" id="RU004334"/>
    </source>
</evidence>
<feature type="compositionally biased region" description="Polar residues" evidence="10">
    <location>
        <begin position="157"/>
        <end position="166"/>
    </location>
</feature>
<name>A0ABQ7S7Y0_9ACAR</name>
<dbReference type="SMART" id="SM00399">
    <property type="entry name" value="ZnF_C4"/>
    <property type="match status" value="1"/>
</dbReference>
<dbReference type="InterPro" id="IPR035500">
    <property type="entry name" value="NHR-like_dom_sf"/>
</dbReference>
<dbReference type="PROSITE" id="PS51843">
    <property type="entry name" value="NR_LBD"/>
    <property type="match status" value="1"/>
</dbReference>
<feature type="domain" description="Nuclear receptor" evidence="11">
    <location>
        <begin position="30"/>
        <end position="105"/>
    </location>
</feature>
<evidence type="ECO:0000256" key="3">
    <source>
        <dbReference type="ARBA" id="ARBA00022833"/>
    </source>
</evidence>
<keyword evidence="8 9" id="KW-0539">Nucleus</keyword>
<evidence type="ECO:0000313" key="13">
    <source>
        <dbReference type="EMBL" id="KAG9509549.1"/>
    </source>
</evidence>
<evidence type="ECO:0000256" key="2">
    <source>
        <dbReference type="ARBA" id="ARBA00022771"/>
    </source>
</evidence>